<evidence type="ECO:0000313" key="3">
    <source>
        <dbReference type="EMBL" id="AGH98321.1"/>
    </source>
</evidence>
<dbReference type="SUPFAM" id="SSF82771">
    <property type="entry name" value="GIY-YIG endonuclease"/>
    <property type="match status" value="1"/>
</dbReference>
<dbReference type="InterPro" id="IPR050190">
    <property type="entry name" value="UPF0213_domain"/>
</dbReference>
<accession>M4VJT2</accession>
<dbReference type="Proteomes" id="UP000011932">
    <property type="component" value="Chromosome"/>
</dbReference>
<dbReference type="CDD" id="cd10448">
    <property type="entry name" value="GIY-YIG_unchar_3"/>
    <property type="match status" value="1"/>
</dbReference>
<gene>
    <name evidence="3" type="ORF">A11S_1515</name>
</gene>
<dbReference type="InterPro" id="IPR035901">
    <property type="entry name" value="GIY-YIG_endonuc_sf"/>
</dbReference>
<comment type="similarity">
    <text evidence="1">Belongs to the UPF0213 family.</text>
</comment>
<dbReference type="STRING" id="349215.A11S_1515"/>
<dbReference type="PROSITE" id="PS50164">
    <property type="entry name" value="GIY_YIG"/>
    <property type="match status" value="1"/>
</dbReference>
<feature type="domain" description="GIY-YIG" evidence="2">
    <location>
        <begin position="1"/>
        <end position="62"/>
    </location>
</feature>
<evidence type="ECO:0000256" key="1">
    <source>
        <dbReference type="ARBA" id="ARBA00007435"/>
    </source>
</evidence>
<protein>
    <submittedName>
        <fullName evidence="3">Excinuclease ABC, C subunit-like protein</fullName>
    </submittedName>
</protein>
<organism evidence="3 4">
    <name type="scientific">Micavibrio aeruginosavorus EPB</name>
    <dbReference type="NCBI Taxonomy" id="349215"/>
    <lineage>
        <taxon>Bacteria</taxon>
        <taxon>Pseudomonadati</taxon>
        <taxon>Bdellovibrionota</taxon>
        <taxon>Bdellovibrionia</taxon>
        <taxon>Bdellovibrionales</taxon>
        <taxon>Pseudobdellovibrionaceae</taxon>
        <taxon>Micavibrio</taxon>
    </lineage>
</organism>
<name>M4VJT2_9BACT</name>
<dbReference type="EMBL" id="CP003538">
    <property type="protein sequence ID" value="AGH98321.1"/>
    <property type="molecule type" value="Genomic_DNA"/>
</dbReference>
<dbReference type="PANTHER" id="PTHR34477">
    <property type="entry name" value="UPF0213 PROTEIN YHBQ"/>
    <property type="match status" value="1"/>
</dbReference>
<dbReference type="Gene3D" id="3.40.1440.10">
    <property type="entry name" value="GIY-YIG endonuclease"/>
    <property type="match status" value="1"/>
</dbReference>
<evidence type="ECO:0000259" key="2">
    <source>
        <dbReference type="PROSITE" id="PS50164"/>
    </source>
</evidence>
<dbReference type="Pfam" id="PF01541">
    <property type="entry name" value="GIY-YIG"/>
    <property type="match status" value="1"/>
</dbReference>
<proteinExistence type="inferred from homology"/>
<dbReference type="KEGG" id="man:A11S_1515"/>
<dbReference type="HOGENOM" id="CLU_135650_3_1_5"/>
<reference evidence="3 4" key="1">
    <citation type="journal article" date="2013" name="ISME J.">
        <title>By their genes ye shall know them: genomic signatures of predatory bacteria.</title>
        <authorList>
            <person name="Pasternak Z."/>
            <person name="Pietrokovski S."/>
            <person name="Rotem O."/>
            <person name="Gophna U."/>
            <person name="Lurie-Weinberger M.N."/>
            <person name="Jurkevitch E."/>
        </authorList>
    </citation>
    <scope>NUCLEOTIDE SEQUENCE [LARGE SCALE GENOMIC DNA]</scope>
    <source>
        <strain evidence="3">EPB</strain>
    </source>
</reference>
<sequence length="80" mass="9850">MYIGVTSDLQKRLWEHKNKVIKGFTSRYNIDRLVHFEIYDDPNTAIQREKSMKEWKRKWKIELIEQNNPEWTDLHDQICT</sequence>
<evidence type="ECO:0000313" key="4">
    <source>
        <dbReference type="Proteomes" id="UP000011932"/>
    </source>
</evidence>
<dbReference type="InterPro" id="IPR000305">
    <property type="entry name" value="GIY-YIG_endonuc"/>
</dbReference>
<dbReference type="AlphaFoldDB" id="M4VJT2"/>
<dbReference type="PANTHER" id="PTHR34477:SF5">
    <property type="entry name" value="BSL5627 PROTEIN"/>
    <property type="match status" value="1"/>
</dbReference>